<sequence length="232" mass="25568">MICMGDLQRAVEDVILRPDQNSLKDIGKRNTLAALDLCEPIPSPNTKKQPPHHTNSSYWSSSTGSRRNISFTNSLTDSHSESPSLLPIAYPQSIFSASSDVSSNDSRQMSECGGPGVVSNPNIIDSGAQMSMSTSLDHMVVYRGTYGMNFACNRPSTHSSTKRHRGAFNSLNNSRRKRSNSVSSCPIKSLKQSNATSTNNTRTFFNPPHPSTTSKSEEHPELWLEEEQMETE</sequence>
<evidence type="ECO:0000313" key="2">
    <source>
        <dbReference type="WBParaSite" id="RSKR_0000102250.1"/>
    </source>
</evidence>
<name>A0AC35TIM2_9BILA</name>
<reference evidence="2" key="1">
    <citation type="submission" date="2016-11" db="UniProtKB">
        <authorList>
            <consortium name="WormBaseParasite"/>
        </authorList>
    </citation>
    <scope>IDENTIFICATION</scope>
    <source>
        <strain evidence="2">KR3021</strain>
    </source>
</reference>
<dbReference type="WBParaSite" id="RSKR_0000102250.1">
    <property type="protein sequence ID" value="RSKR_0000102250.1"/>
    <property type="gene ID" value="RSKR_0000102250"/>
</dbReference>
<accession>A0AC35TIM2</accession>
<dbReference type="Proteomes" id="UP000095286">
    <property type="component" value="Unplaced"/>
</dbReference>
<proteinExistence type="predicted"/>
<organism evidence="1 2">
    <name type="scientific">Rhabditophanes sp. KR3021</name>
    <dbReference type="NCBI Taxonomy" id="114890"/>
    <lineage>
        <taxon>Eukaryota</taxon>
        <taxon>Metazoa</taxon>
        <taxon>Ecdysozoa</taxon>
        <taxon>Nematoda</taxon>
        <taxon>Chromadorea</taxon>
        <taxon>Rhabditida</taxon>
        <taxon>Tylenchina</taxon>
        <taxon>Panagrolaimomorpha</taxon>
        <taxon>Strongyloidoidea</taxon>
        <taxon>Alloionematidae</taxon>
        <taxon>Rhabditophanes</taxon>
    </lineage>
</organism>
<protein>
    <submittedName>
        <fullName evidence="2">Sterile alpha and TIR motif-containing protein 1</fullName>
    </submittedName>
</protein>
<evidence type="ECO:0000313" key="1">
    <source>
        <dbReference type="Proteomes" id="UP000095286"/>
    </source>
</evidence>